<keyword evidence="4" id="KW-0862">Zinc</keyword>
<feature type="domain" description="BED-type" evidence="10">
    <location>
        <begin position="8"/>
        <end position="57"/>
    </location>
</feature>
<dbReference type="SUPFAM" id="SSF57667">
    <property type="entry name" value="beta-beta-alpha zinc fingers"/>
    <property type="match status" value="1"/>
</dbReference>
<reference evidence="11 12" key="1">
    <citation type="journal article" date="2020" name="Cell">
        <title>Large-Scale Comparative Analyses of Tick Genomes Elucidate Their Genetic Diversity and Vector Capacities.</title>
        <authorList>
            <consortium name="Tick Genome and Microbiome Consortium (TIGMIC)"/>
            <person name="Jia N."/>
            <person name="Wang J."/>
            <person name="Shi W."/>
            <person name="Du L."/>
            <person name="Sun Y."/>
            <person name="Zhan W."/>
            <person name="Jiang J.F."/>
            <person name="Wang Q."/>
            <person name="Zhang B."/>
            <person name="Ji P."/>
            <person name="Bell-Sakyi L."/>
            <person name="Cui X.M."/>
            <person name="Yuan T.T."/>
            <person name="Jiang B.G."/>
            <person name="Yang W.F."/>
            <person name="Lam T.T."/>
            <person name="Chang Q.C."/>
            <person name="Ding S.J."/>
            <person name="Wang X.J."/>
            <person name="Zhu J.G."/>
            <person name="Ruan X.D."/>
            <person name="Zhao L."/>
            <person name="Wei J.T."/>
            <person name="Ye R.Z."/>
            <person name="Que T.C."/>
            <person name="Du C.H."/>
            <person name="Zhou Y.H."/>
            <person name="Cheng J.X."/>
            <person name="Dai P.F."/>
            <person name="Guo W.B."/>
            <person name="Han X.H."/>
            <person name="Huang E.J."/>
            <person name="Li L.F."/>
            <person name="Wei W."/>
            <person name="Gao Y.C."/>
            <person name="Liu J.Z."/>
            <person name="Shao H.Z."/>
            <person name="Wang X."/>
            <person name="Wang C.C."/>
            <person name="Yang T.C."/>
            <person name="Huo Q.B."/>
            <person name="Li W."/>
            <person name="Chen H.Y."/>
            <person name="Chen S.E."/>
            <person name="Zhou L.G."/>
            <person name="Ni X.B."/>
            <person name="Tian J.H."/>
            <person name="Sheng Y."/>
            <person name="Liu T."/>
            <person name="Pan Y.S."/>
            <person name="Xia L.Y."/>
            <person name="Li J."/>
            <person name="Zhao F."/>
            <person name="Cao W.C."/>
        </authorList>
    </citation>
    <scope>NUCLEOTIDE SEQUENCE [LARGE SCALE GENOMIC DNA]</scope>
    <source>
        <strain evidence="11">HaeL-2018</strain>
    </source>
</reference>
<dbReference type="Proteomes" id="UP000821853">
    <property type="component" value="Chromosome 3"/>
</dbReference>
<proteinExistence type="predicted"/>
<feature type="compositionally biased region" description="Low complexity" evidence="9">
    <location>
        <begin position="72"/>
        <end position="83"/>
    </location>
</feature>
<dbReference type="AlphaFoldDB" id="A0A9J6G775"/>
<dbReference type="GO" id="GO:0003677">
    <property type="term" value="F:DNA binding"/>
    <property type="evidence" value="ECO:0007669"/>
    <property type="project" value="InterPro"/>
</dbReference>
<evidence type="ECO:0000256" key="6">
    <source>
        <dbReference type="ARBA" id="ARBA00023163"/>
    </source>
</evidence>
<evidence type="ECO:0000256" key="7">
    <source>
        <dbReference type="ARBA" id="ARBA00023242"/>
    </source>
</evidence>
<evidence type="ECO:0000259" key="10">
    <source>
        <dbReference type="PROSITE" id="PS50808"/>
    </source>
</evidence>
<evidence type="ECO:0000313" key="11">
    <source>
        <dbReference type="EMBL" id="KAH9371003.1"/>
    </source>
</evidence>
<dbReference type="GO" id="GO:0005634">
    <property type="term" value="C:nucleus"/>
    <property type="evidence" value="ECO:0007669"/>
    <property type="project" value="UniProtKB-SubCell"/>
</dbReference>
<comment type="subcellular location">
    <subcellularLocation>
        <location evidence="1">Nucleus</location>
    </subcellularLocation>
</comment>
<keyword evidence="2" id="KW-0479">Metal-binding</keyword>
<feature type="region of interest" description="Disordered" evidence="9">
    <location>
        <begin position="64"/>
        <end position="83"/>
    </location>
</feature>
<organism evidence="11 12">
    <name type="scientific">Haemaphysalis longicornis</name>
    <name type="common">Bush tick</name>
    <dbReference type="NCBI Taxonomy" id="44386"/>
    <lineage>
        <taxon>Eukaryota</taxon>
        <taxon>Metazoa</taxon>
        <taxon>Ecdysozoa</taxon>
        <taxon>Arthropoda</taxon>
        <taxon>Chelicerata</taxon>
        <taxon>Arachnida</taxon>
        <taxon>Acari</taxon>
        <taxon>Parasitiformes</taxon>
        <taxon>Ixodida</taxon>
        <taxon>Ixodoidea</taxon>
        <taxon>Ixodidae</taxon>
        <taxon>Haemaphysalinae</taxon>
        <taxon>Haemaphysalis</taxon>
    </lineage>
</organism>
<keyword evidence="6" id="KW-0804">Transcription</keyword>
<dbReference type="EMBL" id="JABSTR010000005">
    <property type="protein sequence ID" value="KAH9371003.1"/>
    <property type="molecule type" value="Genomic_DNA"/>
</dbReference>
<keyword evidence="12" id="KW-1185">Reference proteome</keyword>
<dbReference type="SMART" id="SM00614">
    <property type="entry name" value="ZnF_BED"/>
    <property type="match status" value="1"/>
</dbReference>
<evidence type="ECO:0000256" key="5">
    <source>
        <dbReference type="ARBA" id="ARBA00023015"/>
    </source>
</evidence>
<keyword evidence="7" id="KW-0539">Nucleus</keyword>
<gene>
    <name evidence="11" type="ORF">HPB48_016992</name>
</gene>
<evidence type="ECO:0000256" key="4">
    <source>
        <dbReference type="ARBA" id="ARBA00022833"/>
    </source>
</evidence>
<evidence type="ECO:0000256" key="2">
    <source>
        <dbReference type="ARBA" id="ARBA00022723"/>
    </source>
</evidence>
<sequence>MDESAQRALRSSIWDFFDRGASDATCRTCKMRLETPTATTTTLVNHLKRHPDAFENFEKLRAAEGAKKKATGPKTTTGTRATDANAASSSFFKPTLKGDAPRAKLLTKTVAQFIAAGLHSYSVVEEPGFLSLMHATVPEYKIPSRTFSRSVVPELYAKERE</sequence>
<protein>
    <recommendedName>
        <fullName evidence="10">BED-type domain-containing protein</fullName>
    </recommendedName>
</protein>
<dbReference type="OrthoDB" id="10500610at2759"/>
<accession>A0A9J6G775</accession>
<keyword evidence="3 8" id="KW-0863">Zinc-finger</keyword>
<dbReference type="InterPro" id="IPR052035">
    <property type="entry name" value="ZnF_BED_domain_contain"/>
</dbReference>
<evidence type="ECO:0000256" key="1">
    <source>
        <dbReference type="ARBA" id="ARBA00004123"/>
    </source>
</evidence>
<name>A0A9J6G775_HAELO</name>
<evidence type="ECO:0000313" key="12">
    <source>
        <dbReference type="Proteomes" id="UP000821853"/>
    </source>
</evidence>
<comment type="caution">
    <text evidence="11">The sequence shown here is derived from an EMBL/GenBank/DDBJ whole genome shotgun (WGS) entry which is preliminary data.</text>
</comment>
<dbReference type="InterPro" id="IPR003656">
    <property type="entry name" value="Znf_BED"/>
</dbReference>
<evidence type="ECO:0000256" key="3">
    <source>
        <dbReference type="ARBA" id="ARBA00022771"/>
    </source>
</evidence>
<dbReference type="PANTHER" id="PTHR46481:SF10">
    <property type="entry name" value="ZINC FINGER BED DOMAIN-CONTAINING PROTEIN 39"/>
    <property type="match status" value="1"/>
</dbReference>
<dbReference type="OMA" id="HANQYAE"/>
<dbReference type="PANTHER" id="PTHR46481">
    <property type="entry name" value="ZINC FINGER BED DOMAIN-CONTAINING PROTEIN 4"/>
    <property type="match status" value="1"/>
</dbReference>
<evidence type="ECO:0000256" key="8">
    <source>
        <dbReference type="PROSITE-ProRule" id="PRU00027"/>
    </source>
</evidence>
<evidence type="ECO:0000256" key="9">
    <source>
        <dbReference type="SAM" id="MobiDB-lite"/>
    </source>
</evidence>
<dbReference type="InterPro" id="IPR036236">
    <property type="entry name" value="Znf_C2H2_sf"/>
</dbReference>
<dbReference type="GO" id="GO:0009791">
    <property type="term" value="P:post-embryonic development"/>
    <property type="evidence" value="ECO:0007669"/>
    <property type="project" value="UniProtKB-ARBA"/>
</dbReference>
<dbReference type="GO" id="GO:0008270">
    <property type="term" value="F:zinc ion binding"/>
    <property type="evidence" value="ECO:0007669"/>
    <property type="project" value="UniProtKB-KW"/>
</dbReference>
<keyword evidence="5" id="KW-0805">Transcription regulation</keyword>
<dbReference type="VEuPathDB" id="VectorBase:HLOH_061525"/>
<dbReference type="PROSITE" id="PS50808">
    <property type="entry name" value="ZF_BED"/>
    <property type="match status" value="1"/>
</dbReference>